<protein>
    <submittedName>
        <fullName evidence="6">Two-component system chemotaxis response regulator CheY</fullName>
    </submittedName>
</protein>
<dbReference type="Pfam" id="PF00072">
    <property type="entry name" value="Response_reg"/>
    <property type="match status" value="1"/>
</dbReference>
<dbReference type="SUPFAM" id="SSF52172">
    <property type="entry name" value="CheY-like"/>
    <property type="match status" value="1"/>
</dbReference>
<evidence type="ECO:0000256" key="3">
    <source>
        <dbReference type="ARBA" id="ARBA00023163"/>
    </source>
</evidence>
<proteinExistence type="predicted"/>
<dbReference type="InterPro" id="IPR001789">
    <property type="entry name" value="Sig_transdc_resp-reg_receiver"/>
</dbReference>
<dbReference type="SMART" id="SM00448">
    <property type="entry name" value="REC"/>
    <property type="match status" value="1"/>
</dbReference>
<keyword evidence="3" id="KW-0804">Transcription</keyword>
<keyword evidence="7" id="KW-1185">Reference proteome</keyword>
<evidence type="ECO:0000313" key="7">
    <source>
        <dbReference type="Proteomes" id="UP001230253"/>
    </source>
</evidence>
<feature type="domain" description="Response regulatory" evidence="5">
    <location>
        <begin position="8"/>
        <end position="125"/>
    </location>
</feature>
<dbReference type="PANTHER" id="PTHR44591:SF3">
    <property type="entry name" value="RESPONSE REGULATORY DOMAIN-CONTAINING PROTEIN"/>
    <property type="match status" value="1"/>
</dbReference>
<dbReference type="Proteomes" id="UP001230253">
    <property type="component" value="Unassembled WGS sequence"/>
</dbReference>
<dbReference type="InterPro" id="IPR050595">
    <property type="entry name" value="Bact_response_regulator"/>
</dbReference>
<dbReference type="RefSeq" id="WP_234628742.1">
    <property type="nucleotide sequence ID" value="NZ_JAUSUK010000002.1"/>
</dbReference>
<sequence>MSLNLSMPILVVDDYKTMIRIIKNLLKQLGFEDIDEAADGSEALNKMKERDYGLVISDWNMEPMTGYELLKQVRADDKLNATPFIMVTAEAKSENVIAAKKEGVSNYIVKPFNAQTLKGKIEAVFEN</sequence>
<keyword evidence="1 4" id="KW-0597">Phosphoprotein</keyword>
<evidence type="ECO:0000256" key="4">
    <source>
        <dbReference type="PROSITE-ProRule" id="PRU00169"/>
    </source>
</evidence>
<comment type="caution">
    <text evidence="6">The sequence shown here is derived from an EMBL/GenBank/DDBJ whole genome shotgun (WGS) entry which is preliminary data.</text>
</comment>
<evidence type="ECO:0000256" key="2">
    <source>
        <dbReference type="ARBA" id="ARBA00023015"/>
    </source>
</evidence>
<dbReference type="Gene3D" id="3.40.50.2300">
    <property type="match status" value="1"/>
</dbReference>
<evidence type="ECO:0000313" key="6">
    <source>
        <dbReference type="EMBL" id="MDQ0326336.1"/>
    </source>
</evidence>
<name>A0ABU0C733_9BRAD</name>
<reference evidence="6 7" key="1">
    <citation type="submission" date="2023-07" db="EMBL/GenBank/DDBJ databases">
        <title>Genomic Encyclopedia of Type Strains, Phase IV (KMG-IV): sequencing the most valuable type-strain genomes for metagenomic binning, comparative biology and taxonomic classification.</title>
        <authorList>
            <person name="Goeker M."/>
        </authorList>
    </citation>
    <scope>NUCLEOTIDE SEQUENCE [LARGE SCALE GENOMIC DNA]</scope>
    <source>
        <strain evidence="6 7">DSM 11549</strain>
    </source>
</reference>
<feature type="modified residue" description="4-aspartylphosphate" evidence="4">
    <location>
        <position position="58"/>
    </location>
</feature>
<evidence type="ECO:0000256" key="1">
    <source>
        <dbReference type="ARBA" id="ARBA00022553"/>
    </source>
</evidence>
<dbReference type="EMBL" id="JAUSUK010000002">
    <property type="protein sequence ID" value="MDQ0326336.1"/>
    <property type="molecule type" value="Genomic_DNA"/>
</dbReference>
<organism evidence="6 7">
    <name type="scientific">Rhodopseudomonas julia</name>
    <dbReference type="NCBI Taxonomy" id="200617"/>
    <lineage>
        <taxon>Bacteria</taxon>
        <taxon>Pseudomonadati</taxon>
        <taxon>Pseudomonadota</taxon>
        <taxon>Alphaproteobacteria</taxon>
        <taxon>Hyphomicrobiales</taxon>
        <taxon>Nitrobacteraceae</taxon>
        <taxon>Rhodopseudomonas</taxon>
    </lineage>
</organism>
<keyword evidence="2" id="KW-0805">Transcription regulation</keyword>
<dbReference type="PROSITE" id="PS50110">
    <property type="entry name" value="RESPONSE_REGULATORY"/>
    <property type="match status" value="1"/>
</dbReference>
<evidence type="ECO:0000259" key="5">
    <source>
        <dbReference type="PROSITE" id="PS50110"/>
    </source>
</evidence>
<dbReference type="PANTHER" id="PTHR44591">
    <property type="entry name" value="STRESS RESPONSE REGULATOR PROTEIN 1"/>
    <property type="match status" value="1"/>
</dbReference>
<gene>
    <name evidence="6" type="ORF">J2R99_002205</name>
</gene>
<accession>A0ABU0C733</accession>
<dbReference type="InterPro" id="IPR011006">
    <property type="entry name" value="CheY-like_superfamily"/>
</dbReference>